<name>A0AAP9R1P4_KLEAE</name>
<geneLocation type="plasmid" evidence="2">
    <name>prhbstw-00938_2</name>
</geneLocation>
<protein>
    <submittedName>
        <fullName evidence="1">Uncharacterized protein</fullName>
    </submittedName>
</protein>
<dbReference type="AlphaFoldDB" id="A0AAP9R1P4"/>
<reference evidence="2" key="1">
    <citation type="submission" date="2020-06" db="EMBL/GenBank/DDBJ databases">
        <title>REHAB project genomes.</title>
        <authorList>
            <person name="Shaw L.P."/>
        </authorList>
    </citation>
    <scope>NUCLEOTIDE SEQUENCE [LARGE SCALE GENOMIC DNA]</scope>
    <source>
        <strain evidence="2">RHBSTW-00938</strain>
        <plasmid evidence="2">prhbstw-00938_2</plasmid>
    </source>
</reference>
<dbReference type="Proteomes" id="UP000514462">
    <property type="component" value="Plasmid pRHBSTW-00938_2"/>
</dbReference>
<dbReference type="RefSeq" id="WP_182015626.1">
    <property type="nucleotide sequence ID" value="NZ_CP055905.1"/>
</dbReference>
<gene>
    <name evidence="1" type="ORF">HV331_25350</name>
</gene>
<sequence length="147" mass="17135">MNAHSITHTATFFSRDEEYELSLQNVSLLNLVDSSIIFPSEYAFSPQGCWEVVFDLASNRRNLTPFEPPEAGRVNALQVLKTVERMIFDHYNEFNAGMYVFWPDNEALESVYQRLIRKRLGEGTTLEYGLEPDRRGYVIRTPKCYKR</sequence>
<evidence type="ECO:0000313" key="2">
    <source>
        <dbReference type="Proteomes" id="UP000514462"/>
    </source>
</evidence>
<dbReference type="EMBL" id="CP055905">
    <property type="protein sequence ID" value="QMR42852.1"/>
    <property type="molecule type" value="Genomic_DNA"/>
</dbReference>
<proteinExistence type="predicted"/>
<keyword evidence="1" id="KW-0614">Plasmid</keyword>
<accession>A0AAP9R1P4</accession>
<organism evidence="1 2">
    <name type="scientific">Klebsiella aerogenes</name>
    <name type="common">Enterobacter aerogenes</name>
    <dbReference type="NCBI Taxonomy" id="548"/>
    <lineage>
        <taxon>Bacteria</taxon>
        <taxon>Pseudomonadati</taxon>
        <taxon>Pseudomonadota</taxon>
        <taxon>Gammaproteobacteria</taxon>
        <taxon>Enterobacterales</taxon>
        <taxon>Enterobacteriaceae</taxon>
        <taxon>Klebsiella/Raoultella group</taxon>
        <taxon>Klebsiella</taxon>
    </lineage>
</organism>
<evidence type="ECO:0000313" key="1">
    <source>
        <dbReference type="EMBL" id="QMR42852.1"/>
    </source>
</evidence>